<organism evidence="3 4">
    <name type="scientific">Roseinatronobacter alkalisoli</name>
    <dbReference type="NCBI Taxonomy" id="3028235"/>
    <lineage>
        <taxon>Bacteria</taxon>
        <taxon>Pseudomonadati</taxon>
        <taxon>Pseudomonadota</taxon>
        <taxon>Alphaproteobacteria</taxon>
        <taxon>Rhodobacterales</taxon>
        <taxon>Paracoccaceae</taxon>
        <taxon>Roseinatronobacter</taxon>
    </lineage>
</organism>
<name>A0ABT5TEJ5_9RHOB</name>
<feature type="signal peptide" evidence="2">
    <location>
        <begin position="1"/>
        <end position="25"/>
    </location>
</feature>
<evidence type="ECO:0000313" key="3">
    <source>
        <dbReference type="EMBL" id="MDD7973523.1"/>
    </source>
</evidence>
<comment type="similarity">
    <text evidence="1">Belongs to the UPF0065 (bug) family.</text>
</comment>
<dbReference type="Gene3D" id="3.40.190.10">
    <property type="entry name" value="Periplasmic binding protein-like II"/>
    <property type="match status" value="1"/>
</dbReference>
<accession>A0ABT5TEJ5</accession>
<keyword evidence="2" id="KW-0732">Signal</keyword>
<proteinExistence type="inferred from homology"/>
<dbReference type="Pfam" id="PF03401">
    <property type="entry name" value="TctC"/>
    <property type="match status" value="1"/>
</dbReference>
<dbReference type="SUPFAM" id="SSF53850">
    <property type="entry name" value="Periplasmic binding protein-like II"/>
    <property type="match status" value="1"/>
</dbReference>
<keyword evidence="4" id="KW-1185">Reference proteome</keyword>
<sequence length="316" mass="33793">MSFKFFTTLKFAAVLSAALPGLAAAQEYPTRPVNVIVPFGAGGSTDILARAFAREMEDVMDVSMPVQNIGGAAGTIGTARLTRSRPDGYTVGFIPAPPLVNQPHMNETPYTYEDVVGICQVWSSPMALAISENSLFATLTDIVTYAKEHPGELSYGSPGPGSQPNLAMEAFLQEADIEVKHVPMGDDPSGIKALMGGHIDFFMAVIPVVAKNDLNAVALFADERLESLPDLPTTVEQGFETTAAWWGGVFAPKDIPSEARDTLEQACKTVTETPRFIETMGNLSTDVAFRNGSDLADQMAAESDTSKELIATVLNR</sequence>
<gene>
    <name evidence="3" type="ORF">PUT78_20900</name>
</gene>
<dbReference type="Proteomes" id="UP001431784">
    <property type="component" value="Unassembled WGS sequence"/>
</dbReference>
<evidence type="ECO:0000256" key="2">
    <source>
        <dbReference type="SAM" id="SignalP"/>
    </source>
</evidence>
<dbReference type="CDD" id="cd07012">
    <property type="entry name" value="PBP2_Bug_TTT"/>
    <property type="match status" value="1"/>
</dbReference>
<dbReference type="PANTHER" id="PTHR42928:SF5">
    <property type="entry name" value="BLR1237 PROTEIN"/>
    <property type="match status" value="1"/>
</dbReference>
<reference evidence="3" key="1">
    <citation type="submission" date="2023-02" db="EMBL/GenBank/DDBJ databases">
        <title>Description of Roseinatronobacter alkalisoli sp. nov., an alkaliphilic bacerium isolated from soda soil.</title>
        <authorList>
            <person name="Wei W."/>
        </authorList>
    </citation>
    <scope>NUCLEOTIDE SEQUENCE</scope>
    <source>
        <strain evidence="3">HJB301</strain>
    </source>
</reference>
<dbReference type="EMBL" id="JAQZSM010000037">
    <property type="protein sequence ID" value="MDD7973523.1"/>
    <property type="molecule type" value="Genomic_DNA"/>
</dbReference>
<dbReference type="RefSeq" id="WP_274354191.1">
    <property type="nucleotide sequence ID" value="NZ_JAQZSM010000037.1"/>
</dbReference>
<evidence type="ECO:0000256" key="1">
    <source>
        <dbReference type="ARBA" id="ARBA00006987"/>
    </source>
</evidence>
<dbReference type="InterPro" id="IPR042100">
    <property type="entry name" value="Bug_dom1"/>
</dbReference>
<evidence type="ECO:0000313" key="4">
    <source>
        <dbReference type="Proteomes" id="UP001431784"/>
    </source>
</evidence>
<comment type="caution">
    <text evidence="3">The sequence shown here is derived from an EMBL/GenBank/DDBJ whole genome shotgun (WGS) entry which is preliminary data.</text>
</comment>
<dbReference type="PIRSF" id="PIRSF017082">
    <property type="entry name" value="YflP"/>
    <property type="match status" value="1"/>
</dbReference>
<dbReference type="Gene3D" id="3.40.190.150">
    <property type="entry name" value="Bordetella uptake gene, domain 1"/>
    <property type="match status" value="1"/>
</dbReference>
<dbReference type="InterPro" id="IPR005064">
    <property type="entry name" value="BUG"/>
</dbReference>
<dbReference type="PANTHER" id="PTHR42928">
    <property type="entry name" value="TRICARBOXYLATE-BINDING PROTEIN"/>
    <property type="match status" value="1"/>
</dbReference>
<feature type="chain" id="PRO_5047295139" evidence="2">
    <location>
        <begin position="26"/>
        <end position="316"/>
    </location>
</feature>
<protein>
    <submittedName>
        <fullName evidence="3">Tripartite tricarboxylate transporter substrate binding protein</fullName>
    </submittedName>
</protein>